<dbReference type="Pfam" id="PF02541">
    <property type="entry name" value="Ppx-GppA"/>
    <property type="match status" value="1"/>
</dbReference>
<dbReference type="SUPFAM" id="SSF53067">
    <property type="entry name" value="Actin-like ATPase domain"/>
    <property type="match status" value="1"/>
</dbReference>
<comment type="caution">
    <text evidence="2">The sequence shown here is derived from an EMBL/GenBank/DDBJ whole genome shotgun (WGS) entry which is preliminary data.</text>
</comment>
<organism evidence="2 3">
    <name type="scientific">Microterricola pindariensis</name>
    <dbReference type="NCBI Taxonomy" id="478010"/>
    <lineage>
        <taxon>Bacteria</taxon>
        <taxon>Bacillati</taxon>
        <taxon>Actinomycetota</taxon>
        <taxon>Actinomycetes</taxon>
        <taxon>Micrococcales</taxon>
        <taxon>Microbacteriaceae</taxon>
        <taxon>Microterricola</taxon>
    </lineage>
</organism>
<protein>
    <submittedName>
        <fullName evidence="2">Exopolyphosphatase</fullName>
    </submittedName>
</protein>
<sequence length="62" mass="6716">LARIPADARPALPGITADRTFQIVAGGIVLAEAMAVFKVKELEVSPWALREGVLLRYLDRLG</sequence>
<evidence type="ECO:0000259" key="1">
    <source>
        <dbReference type="Pfam" id="PF02541"/>
    </source>
</evidence>
<evidence type="ECO:0000313" key="3">
    <source>
        <dbReference type="Proteomes" id="UP000237755"/>
    </source>
</evidence>
<keyword evidence="3" id="KW-1185">Reference proteome</keyword>
<dbReference type="InterPro" id="IPR003695">
    <property type="entry name" value="Ppx_GppA_N"/>
</dbReference>
<feature type="non-terminal residue" evidence="2">
    <location>
        <position position="1"/>
    </location>
</feature>
<dbReference type="Gene3D" id="3.30.420.150">
    <property type="entry name" value="Exopolyphosphatase. Domain 2"/>
    <property type="match status" value="1"/>
</dbReference>
<name>A0ABX5ASB1_9MICO</name>
<dbReference type="InterPro" id="IPR043129">
    <property type="entry name" value="ATPase_NBD"/>
</dbReference>
<dbReference type="EMBL" id="MPZN01000086">
    <property type="protein sequence ID" value="PPL14600.1"/>
    <property type="molecule type" value="Genomic_DNA"/>
</dbReference>
<reference evidence="2 3" key="1">
    <citation type="journal article" date="2008" name="Int. J. Syst. Evol. Microbiol.">
        <title>Leifsonia pindariensis sp. nov., isolated from the Pindari glacier of the Indian Himalayas, and emended description of the genus Leifsonia.</title>
        <authorList>
            <person name="Reddy G.S."/>
            <person name="Prabagaran S.R."/>
            <person name="Shivaji S."/>
        </authorList>
    </citation>
    <scope>NUCLEOTIDE SEQUENCE [LARGE SCALE GENOMIC DNA]</scope>
    <source>
        <strain evidence="2 3">PON 10</strain>
    </source>
</reference>
<accession>A0ABX5ASB1</accession>
<dbReference type="Proteomes" id="UP000237755">
    <property type="component" value="Unassembled WGS sequence"/>
</dbReference>
<gene>
    <name evidence="2" type="ORF">GY24_15925</name>
</gene>
<proteinExistence type="predicted"/>
<feature type="domain" description="Ppx/GppA phosphatase N-terminal" evidence="1">
    <location>
        <begin position="2"/>
        <end position="60"/>
    </location>
</feature>
<evidence type="ECO:0000313" key="2">
    <source>
        <dbReference type="EMBL" id="PPL14600.1"/>
    </source>
</evidence>